<protein>
    <submittedName>
        <fullName evidence="1">Uncharacterized protein</fullName>
    </submittedName>
</protein>
<gene>
    <name evidence="1" type="ORF">L8U58_04495</name>
</gene>
<dbReference type="EMBL" id="JAKMUV010000003">
    <property type="protein sequence ID" value="MCZ9304797.1"/>
    <property type="molecule type" value="Genomic_DNA"/>
</dbReference>
<comment type="caution">
    <text evidence="1">The sequence shown here is derived from an EMBL/GenBank/DDBJ whole genome shotgun (WGS) entry which is preliminary data.</text>
</comment>
<evidence type="ECO:0000313" key="2">
    <source>
        <dbReference type="Proteomes" id="UP001146505"/>
    </source>
</evidence>
<dbReference type="GeneID" id="301812795"/>
<dbReference type="RefSeq" id="WP_269954774.1">
    <property type="nucleotide sequence ID" value="NZ_JAKMUV010000003.1"/>
</dbReference>
<reference evidence="1" key="1">
    <citation type="submission" date="2022-02" db="EMBL/GenBank/DDBJ databases">
        <title>Corynebacterium sp. from urogenital microbiome.</title>
        <authorList>
            <person name="Cappelli E.A."/>
            <person name="Ribeiro T.G."/>
            <person name="Peixe L."/>
        </authorList>
    </citation>
    <scope>NUCLEOTIDE SEQUENCE</scope>
    <source>
        <strain evidence="1">C9Ua_112</strain>
    </source>
</reference>
<name>A0A9X3M5R4_9CORY</name>
<sequence length="209" mass="23078">MSLAALCGGRAHMTMVAVQQLLREGDLQVGNLADKLGPIARALPSSPKNHLSVLLPVTPLRATQPYPRAVLRRTKGRLRFFGRRRLSQAVDSFVTPLISAGLVHRPQRLRIRGIGDCRDPQLTEVGVQVRDALRNQLASGGGYQTLAERAGDWEEDVLAAVYGERFVRSLDPHLWGSITVTFGGVPARGPFGFGRDWDWDVTDLLDFWS</sequence>
<accession>A0A9X3M5R4</accession>
<evidence type="ECO:0000313" key="1">
    <source>
        <dbReference type="EMBL" id="MCZ9304797.1"/>
    </source>
</evidence>
<keyword evidence="2" id="KW-1185">Reference proteome</keyword>
<dbReference type="Proteomes" id="UP001146505">
    <property type="component" value="Unassembled WGS sequence"/>
</dbReference>
<dbReference type="AlphaFoldDB" id="A0A9X3M5R4"/>
<organism evidence="1 2">
    <name type="scientific">Corynebacterium macclintockiae</name>
    <dbReference type="NCBI Taxonomy" id="2913501"/>
    <lineage>
        <taxon>Bacteria</taxon>
        <taxon>Bacillati</taxon>
        <taxon>Actinomycetota</taxon>
        <taxon>Actinomycetes</taxon>
        <taxon>Mycobacteriales</taxon>
        <taxon>Corynebacteriaceae</taxon>
        <taxon>Corynebacterium</taxon>
    </lineage>
</organism>
<proteinExistence type="predicted"/>